<comment type="catalytic activity">
    <reaction evidence="10">
        <text>Endohydrolysis of (1-&gt;4)-beta-D-xylosidic linkages in xylans.</text>
        <dbReference type="EC" id="3.2.1.8"/>
    </reaction>
</comment>
<dbReference type="InterPro" id="IPR005193">
    <property type="entry name" value="GH62_arabinosidase"/>
</dbReference>
<dbReference type="Pfam" id="PF03664">
    <property type="entry name" value="Glyco_hydro_62"/>
    <property type="match status" value="1"/>
</dbReference>
<sequence>MTTTPRRARRALVAATLSVATALAALSAALPAQAAASTLGAAAAQSGRYFGTAIAANKLSDSTYATIANREFTMITAENEMKWDATEPSQNSFSYGRGDQIATWARNNGKQVRGHALLWHAQMPGWAQNLSGTALRTAAINHVTKVATYYRGKIHTWDVVNEAFADGGSGGRRDSSLQRTGNDWIEAAFRAARAADPNAKLCYNDYNTDGINAKSTGIYAMVRDFKSRGVPIDCVGLQSHLGTTIPSDYQANIQRFADLGVDVQITELDVEQGGNQANIYQTVTRACLAVARCTGITVWGVRDNDSWRTGANPLLFDSSGNKKVAYTSVLNALNAATPTQNPTTPNPTPTTSTPTPTPTSGPGTGCSIAYAAPSQWGSGFTAGVRITNLGPALNGWTLTWAFPGNQTVTQAWSAAVTQSGTQVTARNVDYNAQIASGATVEFGFNGSYSGSNPAPTSFRLNGTLCNGSVGPTPTPTPTTNPTPTPTPTATTPTGTLPSTFRWSSTGAIIGPKPDSTHNPASVKDPSVVYADGKWHVFASIFANGGYTMVYTSFSDWSQASSATQFYLDRSGIGTGYRAAPQVFFFAPQNLWYLVYQTGAGGSYSTTSDISNPSSWSAPKNFYSSQPQIIRDNIGNGYWVDFWTVCDTARCYLFSSDDNGHLYRSETSLGSFPNGFTNTVIAMQDSDRYRLFEAANIYKIAGQNSWLMVHEAIGTDGRRYFRSWTAPSITGSWTALADTESNPFARASNVTFPAGAWTRDISHGEMVRAGTDQGMEISPCNLRYLYQGIDPNASGDYNTLPWRLGLLTQTNSTC</sequence>
<evidence type="ECO:0000256" key="1">
    <source>
        <dbReference type="ARBA" id="ARBA00001462"/>
    </source>
</evidence>
<comment type="subcellular location">
    <subcellularLocation>
        <location evidence="2">Secreted</location>
    </subcellularLocation>
</comment>
<evidence type="ECO:0000256" key="9">
    <source>
        <dbReference type="PROSITE-ProRule" id="PRU10061"/>
    </source>
</evidence>
<dbReference type="InterPro" id="IPR001919">
    <property type="entry name" value="CBD2"/>
</dbReference>
<proteinExistence type="inferred from homology"/>
<dbReference type="EC" id="3.2.1.8" evidence="10"/>
<evidence type="ECO:0000256" key="6">
    <source>
        <dbReference type="ARBA" id="ARBA00023277"/>
    </source>
</evidence>
<feature type="compositionally biased region" description="Low complexity" evidence="11">
    <location>
        <begin position="337"/>
        <end position="361"/>
    </location>
</feature>
<keyword evidence="4 12" id="KW-0732">Signal</keyword>
<dbReference type="InterPro" id="IPR001000">
    <property type="entry name" value="GH10_dom"/>
</dbReference>
<dbReference type="Pfam" id="PF00553">
    <property type="entry name" value="CBM_2"/>
    <property type="match status" value="1"/>
</dbReference>
<reference evidence="15 16" key="1">
    <citation type="submission" date="2020-05" db="EMBL/GenBank/DDBJ databases">
        <title>Genome Sequencing of Type Strains.</title>
        <authorList>
            <person name="Lemaire J.F."/>
            <person name="Inderbitzin P."/>
            <person name="Gregorio O.A."/>
            <person name="Collins S.B."/>
            <person name="Wespe N."/>
            <person name="Knight-Connoni V."/>
        </authorList>
    </citation>
    <scope>NUCLEOTIDE SEQUENCE [LARGE SCALE GENOMIC DNA]</scope>
    <source>
        <strain evidence="15 16">ATCC 25174</strain>
    </source>
</reference>
<dbReference type="PROSITE" id="PS51318">
    <property type="entry name" value="TAT"/>
    <property type="match status" value="1"/>
</dbReference>
<dbReference type="Gene3D" id="3.20.20.80">
    <property type="entry name" value="Glycosidases"/>
    <property type="match status" value="1"/>
</dbReference>
<dbReference type="InterPro" id="IPR012291">
    <property type="entry name" value="CBM2_carb-bd_dom_sf"/>
</dbReference>
<keyword evidence="5 10" id="KW-0378">Hydrolase</keyword>
<evidence type="ECO:0000256" key="2">
    <source>
        <dbReference type="ARBA" id="ARBA00004613"/>
    </source>
</evidence>
<dbReference type="InterPro" id="IPR031158">
    <property type="entry name" value="GH10_AS"/>
</dbReference>
<feature type="chain" id="PRO_5030780585" description="Beta-xylanase" evidence="12">
    <location>
        <begin position="35"/>
        <end position="813"/>
    </location>
</feature>
<dbReference type="GO" id="GO:0005576">
    <property type="term" value="C:extracellular region"/>
    <property type="evidence" value="ECO:0007669"/>
    <property type="project" value="UniProtKB-SubCell"/>
</dbReference>
<feature type="active site" description="Nucleophile" evidence="9">
    <location>
        <position position="267"/>
    </location>
</feature>
<feature type="domain" description="CBM2" evidence="13">
    <location>
        <begin position="359"/>
        <end position="468"/>
    </location>
</feature>
<dbReference type="InterPro" id="IPR008965">
    <property type="entry name" value="CBM2/CBM3_carb-bd_dom_sf"/>
</dbReference>
<dbReference type="PANTHER" id="PTHR40631:SF2">
    <property type="entry name" value="ALPHA-L-ARABINOFURANOSIDASE"/>
    <property type="match status" value="1"/>
</dbReference>
<dbReference type="Gene3D" id="2.60.40.290">
    <property type="match status" value="1"/>
</dbReference>
<dbReference type="GO" id="GO:0046373">
    <property type="term" value="P:L-arabinose metabolic process"/>
    <property type="evidence" value="ECO:0007669"/>
    <property type="project" value="InterPro"/>
</dbReference>
<dbReference type="InterPro" id="IPR023296">
    <property type="entry name" value="Glyco_hydro_beta-prop_sf"/>
</dbReference>
<dbReference type="GO" id="GO:0045493">
    <property type="term" value="P:xylan catabolic process"/>
    <property type="evidence" value="ECO:0007669"/>
    <property type="project" value="UniProtKB-KW"/>
</dbReference>
<feature type="region of interest" description="Disordered" evidence="11">
    <location>
        <begin position="468"/>
        <end position="497"/>
    </location>
</feature>
<dbReference type="SMART" id="SM00637">
    <property type="entry name" value="CBD_II"/>
    <property type="match status" value="1"/>
</dbReference>
<feature type="domain" description="GH10" evidence="14">
    <location>
        <begin position="33"/>
        <end position="332"/>
    </location>
</feature>
<evidence type="ECO:0000313" key="15">
    <source>
        <dbReference type="EMBL" id="NUU17229.1"/>
    </source>
</evidence>
<dbReference type="Proteomes" id="UP000565724">
    <property type="component" value="Unassembled WGS sequence"/>
</dbReference>
<protein>
    <recommendedName>
        <fullName evidence="10">Beta-xylanase</fullName>
        <ecNumber evidence="10">3.2.1.8</ecNumber>
    </recommendedName>
</protein>
<evidence type="ECO:0000256" key="7">
    <source>
        <dbReference type="ARBA" id="ARBA00023295"/>
    </source>
</evidence>
<keyword evidence="3" id="KW-0964">Secreted</keyword>
<comment type="caution">
    <text evidence="15">The sequence shown here is derived from an EMBL/GenBank/DDBJ whole genome shotgun (WGS) entry which is preliminary data.</text>
</comment>
<evidence type="ECO:0000256" key="5">
    <source>
        <dbReference type="ARBA" id="ARBA00022801"/>
    </source>
</evidence>
<dbReference type="SUPFAM" id="SSF75005">
    <property type="entry name" value="Arabinanase/levansucrase/invertase"/>
    <property type="match status" value="1"/>
</dbReference>
<keyword evidence="15" id="KW-0858">Xylan degradation</keyword>
<evidence type="ECO:0000256" key="3">
    <source>
        <dbReference type="ARBA" id="ARBA00022525"/>
    </source>
</evidence>
<evidence type="ECO:0000256" key="8">
    <source>
        <dbReference type="ARBA" id="ARBA00023326"/>
    </source>
</evidence>
<dbReference type="Gene3D" id="2.115.10.20">
    <property type="entry name" value="Glycosyl hydrolase domain, family 43"/>
    <property type="match status" value="1"/>
</dbReference>
<feature type="compositionally biased region" description="Pro residues" evidence="11">
    <location>
        <begin position="472"/>
        <end position="486"/>
    </location>
</feature>
<feature type="region of interest" description="Disordered" evidence="11">
    <location>
        <begin position="336"/>
        <end position="362"/>
    </location>
</feature>
<dbReference type="PROSITE" id="PS00591">
    <property type="entry name" value="GH10_1"/>
    <property type="match status" value="1"/>
</dbReference>
<dbReference type="GO" id="GO:0046556">
    <property type="term" value="F:alpha-L-arabinofuranosidase activity"/>
    <property type="evidence" value="ECO:0007669"/>
    <property type="project" value="UniProtKB-EC"/>
</dbReference>
<evidence type="ECO:0000256" key="4">
    <source>
        <dbReference type="ARBA" id="ARBA00022729"/>
    </source>
</evidence>
<gene>
    <name evidence="15" type="ORF">HP550_08190</name>
</gene>
<dbReference type="Pfam" id="PF00331">
    <property type="entry name" value="Glyco_hydro_10"/>
    <property type="match status" value="1"/>
</dbReference>
<dbReference type="GO" id="GO:0030247">
    <property type="term" value="F:polysaccharide binding"/>
    <property type="evidence" value="ECO:0007669"/>
    <property type="project" value="UniProtKB-UniRule"/>
</dbReference>
<dbReference type="InterPro" id="IPR006311">
    <property type="entry name" value="TAT_signal"/>
</dbReference>
<keyword evidence="6 10" id="KW-0119">Carbohydrate metabolism</keyword>
<feature type="compositionally biased region" description="Low complexity" evidence="11">
    <location>
        <begin position="487"/>
        <end position="497"/>
    </location>
</feature>
<dbReference type="PROSITE" id="PS51760">
    <property type="entry name" value="GH10_2"/>
    <property type="match status" value="1"/>
</dbReference>
<keyword evidence="16" id="KW-1185">Reference proteome</keyword>
<comment type="catalytic activity">
    <reaction evidence="1">
        <text>Hydrolysis of terminal non-reducing alpha-L-arabinofuranoside residues in alpha-L-arabinosides.</text>
        <dbReference type="EC" id="3.2.1.55"/>
    </reaction>
</comment>
<keyword evidence="7 10" id="KW-0326">Glycosidase</keyword>
<evidence type="ECO:0000259" key="13">
    <source>
        <dbReference type="PROSITE" id="PS51173"/>
    </source>
</evidence>
<name>A0A7Y6DXR6_9CELL</name>
<keyword evidence="8 10" id="KW-0624">Polysaccharide degradation</keyword>
<dbReference type="PANTHER" id="PTHR40631">
    <property type="entry name" value="ALPHA-L-ARABINOFURANOSIDASE AXHA-2-RELATED"/>
    <property type="match status" value="1"/>
</dbReference>
<evidence type="ECO:0000256" key="10">
    <source>
        <dbReference type="RuleBase" id="RU361174"/>
    </source>
</evidence>
<dbReference type="InterPro" id="IPR017853">
    <property type="entry name" value="GH"/>
</dbReference>
<accession>A0A7Y6DXR6</accession>
<dbReference type="SMART" id="SM00633">
    <property type="entry name" value="Glyco_10"/>
    <property type="match status" value="1"/>
</dbReference>
<comment type="similarity">
    <text evidence="10">Belongs to the glycosyl hydrolase 10 (cellulase F) family.</text>
</comment>
<evidence type="ECO:0000256" key="11">
    <source>
        <dbReference type="SAM" id="MobiDB-lite"/>
    </source>
</evidence>
<dbReference type="GO" id="GO:0031176">
    <property type="term" value="F:endo-1,4-beta-xylanase activity"/>
    <property type="evidence" value="ECO:0007669"/>
    <property type="project" value="UniProtKB-EC"/>
</dbReference>
<dbReference type="PRINTS" id="PR00134">
    <property type="entry name" value="GLHYDRLASE10"/>
</dbReference>
<dbReference type="RefSeq" id="WP_175347120.1">
    <property type="nucleotide sequence ID" value="NZ_JABMCI010000060.1"/>
</dbReference>
<evidence type="ECO:0000313" key="16">
    <source>
        <dbReference type="Proteomes" id="UP000565724"/>
    </source>
</evidence>
<dbReference type="CDD" id="cd08987">
    <property type="entry name" value="GH62"/>
    <property type="match status" value="1"/>
</dbReference>
<dbReference type="AlphaFoldDB" id="A0A7Y6DXR6"/>
<dbReference type="EMBL" id="JABMCI010000060">
    <property type="protein sequence ID" value="NUU17229.1"/>
    <property type="molecule type" value="Genomic_DNA"/>
</dbReference>
<dbReference type="SUPFAM" id="SSF51445">
    <property type="entry name" value="(Trans)glycosidases"/>
    <property type="match status" value="1"/>
</dbReference>
<dbReference type="SUPFAM" id="SSF49384">
    <property type="entry name" value="Carbohydrate-binding domain"/>
    <property type="match status" value="1"/>
</dbReference>
<evidence type="ECO:0000259" key="14">
    <source>
        <dbReference type="PROSITE" id="PS51760"/>
    </source>
</evidence>
<organism evidence="15 16">
    <name type="scientific">Cellulomonas humilata</name>
    <dbReference type="NCBI Taxonomy" id="144055"/>
    <lineage>
        <taxon>Bacteria</taxon>
        <taxon>Bacillati</taxon>
        <taxon>Actinomycetota</taxon>
        <taxon>Actinomycetes</taxon>
        <taxon>Micrococcales</taxon>
        <taxon>Cellulomonadaceae</taxon>
        <taxon>Cellulomonas</taxon>
    </lineage>
</organism>
<dbReference type="PROSITE" id="PS51173">
    <property type="entry name" value="CBM2"/>
    <property type="match status" value="1"/>
</dbReference>
<feature type="signal peptide" evidence="12">
    <location>
        <begin position="1"/>
        <end position="34"/>
    </location>
</feature>
<evidence type="ECO:0000256" key="12">
    <source>
        <dbReference type="SAM" id="SignalP"/>
    </source>
</evidence>